<dbReference type="SMART" id="SM00605">
    <property type="entry name" value="CW"/>
    <property type="match status" value="3"/>
</dbReference>
<dbReference type="InterPro" id="IPR006583">
    <property type="entry name" value="PAN-3_domain"/>
</dbReference>
<keyword evidence="1" id="KW-0732">Signal</keyword>
<accession>A0AAE9DNZ6</accession>
<proteinExistence type="predicted"/>
<dbReference type="SUPFAM" id="SSF56436">
    <property type="entry name" value="C-type lectin-like"/>
    <property type="match status" value="1"/>
</dbReference>
<evidence type="ECO:0000313" key="4">
    <source>
        <dbReference type="Proteomes" id="UP000827892"/>
    </source>
</evidence>
<evidence type="ECO:0000259" key="2">
    <source>
        <dbReference type="SMART" id="SM00605"/>
    </source>
</evidence>
<evidence type="ECO:0000313" key="3">
    <source>
        <dbReference type="EMBL" id="ULU08728.1"/>
    </source>
</evidence>
<name>A0AAE9DNZ6_CAEBR</name>
<gene>
    <name evidence="3" type="ORF">L3Y34_019739</name>
</gene>
<evidence type="ECO:0000256" key="1">
    <source>
        <dbReference type="SAM" id="SignalP"/>
    </source>
</evidence>
<dbReference type="AlphaFoldDB" id="A0AAE9DNZ6"/>
<feature type="signal peptide" evidence="1">
    <location>
        <begin position="1"/>
        <end position="19"/>
    </location>
</feature>
<reference evidence="3 4" key="1">
    <citation type="submission" date="2022-05" db="EMBL/GenBank/DDBJ databases">
        <title>Chromosome-level reference genomes for two strains of Caenorhabditis briggsae: an improved platform for comparative genomics.</title>
        <authorList>
            <person name="Stevens L."/>
            <person name="Andersen E.C."/>
        </authorList>
    </citation>
    <scope>NUCLEOTIDE SEQUENCE [LARGE SCALE GENOMIC DNA]</scope>
    <source>
        <strain evidence="3">QX1410_ONT</strain>
        <tissue evidence="3">Whole-organism</tissue>
    </source>
</reference>
<dbReference type="PANTHER" id="PTHR47629">
    <property type="entry name" value="C-TYPE LECTIN-RELATED"/>
    <property type="match status" value="1"/>
</dbReference>
<sequence>MKFLPILLTCFLFLSQSQAEYKMVAVFGAPEIKNSYPFSVSFGKTWEECLYNCGNFPDHCHMASVKRDRCSLYTIGDYQKISNDGFGDILEDEVVGFKLDIPNGECLGSASSTLASQTGSYLFASSSGLGITSFGISVKPESYDITYNYDNECNRPYRLDIPCKTCRYRMYNFHGTVSMDNGVPIAAEVTWSQCFSKCFHDGTCILAATNKYYTCYHFKIDTFTELTLNDNYDIDSIAPDYLSIKLIKTSPDFNCPADETTLFYNTMDVTSFLEAGSGHKNYAMQMMRTGNTVKLDIPNGECLGSASDTIASQTGYASSLATDITGIGISVTSESYDVSYNYDDECNRPYRTGIPYMPIQNVQFPRNRFNEKRRKRSNRSVESMRVTKCLHDENCILAASDNYTACVLFGIETFTELTLSDSYEIDSTSTDYLAIKLINTTPDLNCPADENALFSSTIDVTSFLEEGSDHKNFYMTLKKTGNTVKVDCTHRVVQNVQFPWYYLNGIRRFKSATNDVDSVQNNFTKCAPSELLLSAPSVYRNPPIKSYKFSADTPTSYTINYEYDFVDGCSDWLDPVPKCTNCPKAMMSFRGVPKQVNPIAPSSKSWKECMYECYKDSYCYMAYMKNYPNCRMAYYGNVDNVIRIETPPMSSTALHFAAIKYVTDDITCTMNFTSLWTAGRPMKSETSASNYSAYQPTTSGLKSTFSWIGKNSGCIPGFTEKIAGVSGCVRLVLFNNLTVNRSAAIAGCYKYGTYGLMTISSSEAFSVFRKAMATISRQAGTYHIGLSRKTATSEWQWDFPELEDDKSGILWEVGEPKSPK</sequence>
<dbReference type="EMBL" id="CP090892">
    <property type="protein sequence ID" value="ULU08728.1"/>
    <property type="molecule type" value="Genomic_DNA"/>
</dbReference>
<feature type="domain" description="PAN-3" evidence="2">
    <location>
        <begin position="3"/>
        <end position="143"/>
    </location>
</feature>
<dbReference type="Proteomes" id="UP000827892">
    <property type="component" value="Chromosome II"/>
</dbReference>
<protein>
    <recommendedName>
        <fullName evidence="2">PAN-3 domain-containing protein</fullName>
    </recommendedName>
</protein>
<organism evidence="3 4">
    <name type="scientific">Caenorhabditis briggsae</name>
    <dbReference type="NCBI Taxonomy" id="6238"/>
    <lineage>
        <taxon>Eukaryota</taxon>
        <taxon>Metazoa</taxon>
        <taxon>Ecdysozoa</taxon>
        <taxon>Nematoda</taxon>
        <taxon>Chromadorea</taxon>
        <taxon>Rhabditida</taxon>
        <taxon>Rhabditina</taxon>
        <taxon>Rhabditomorpha</taxon>
        <taxon>Rhabditoidea</taxon>
        <taxon>Rhabditidae</taxon>
        <taxon>Peloderinae</taxon>
        <taxon>Caenorhabditis</taxon>
    </lineage>
</organism>
<feature type="domain" description="PAN-3" evidence="2">
    <location>
        <begin position="555"/>
        <end position="716"/>
    </location>
</feature>
<feature type="domain" description="PAN-3" evidence="2">
    <location>
        <begin position="159"/>
        <end position="281"/>
    </location>
</feature>
<dbReference type="PANTHER" id="PTHR47629:SF10">
    <property type="entry name" value="PAN-3 DOMAIN-CONTAINING PROTEIN"/>
    <property type="match status" value="1"/>
</dbReference>
<feature type="chain" id="PRO_5041905663" description="PAN-3 domain-containing protein" evidence="1">
    <location>
        <begin position="20"/>
        <end position="820"/>
    </location>
</feature>
<dbReference type="InterPro" id="IPR016187">
    <property type="entry name" value="CTDL_fold"/>
</dbReference>
<dbReference type="Pfam" id="PF08277">
    <property type="entry name" value="PAN_3"/>
    <property type="match status" value="4"/>
</dbReference>